<protein>
    <recommendedName>
        <fullName evidence="3">Secreted protein</fullName>
    </recommendedName>
</protein>
<dbReference type="RefSeq" id="WP_344899452.1">
    <property type="nucleotide sequence ID" value="NZ_BAAAWD010000014.1"/>
</dbReference>
<dbReference type="EMBL" id="BAAAWD010000014">
    <property type="protein sequence ID" value="GAA3019952.1"/>
    <property type="molecule type" value="Genomic_DNA"/>
</dbReference>
<evidence type="ECO:0008006" key="3">
    <source>
        <dbReference type="Google" id="ProtNLM"/>
    </source>
</evidence>
<name>A0ABP6KT68_9ACTN</name>
<comment type="caution">
    <text evidence="1">The sequence shown here is derived from an EMBL/GenBank/DDBJ whole genome shotgun (WGS) entry which is preliminary data.</text>
</comment>
<organism evidence="1 2">
    <name type="scientific">Streptosporangium longisporum</name>
    <dbReference type="NCBI Taxonomy" id="46187"/>
    <lineage>
        <taxon>Bacteria</taxon>
        <taxon>Bacillati</taxon>
        <taxon>Actinomycetota</taxon>
        <taxon>Actinomycetes</taxon>
        <taxon>Streptosporangiales</taxon>
        <taxon>Streptosporangiaceae</taxon>
        <taxon>Streptosporangium</taxon>
    </lineage>
</organism>
<sequence>MRVMRRLGTMAAALAVPFLVVLMSDTATAEAIRIANHCEPPLDAD</sequence>
<accession>A0ABP6KT68</accession>
<reference evidence="2" key="1">
    <citation type="journal article" date="2019" name="Int. J. Syst. Evol. Microbiol.">
        <title>The Global Catalogue of Microorganisms (GCM) 10K type strain sequencing project: providing services to taxonomists for standard genome sequencing and annotation.</title>
        <authorList>
            <consortium name="The Broad Institute Genomics Platform"/>
            <consortium name="The Broad Institute Genome Sequencing Center for Infectious Disease"/>
            <person name="Wu L."/>
            <person name="Ma J."/>
        </authorList>
    </citation>
    <scope>NUCLEOTIDE SEQUENCE [LARGE SCALE GENOMIC DNA]</scope>
    <source>
        <strain evidence="2">JCM 3106</strain>
    </source>
</reference>
<keyword evidence="2" id="KW-1185">Reference proteome</keyword>
<gene>
    <name evidence="1" type="ORF">GCM10017559_50340</name>
</gene>
<evidence type="ECO:0000313" key="2">
    <source>
        <dbReference type="Proteomes" id="UP001499930"/>
    </source>
</evidence>
<evidence type="ECO:0000313" key="1">
    <source>
        <dbReference type="EMBL" id="GAA3019952.1"/>
    </source>
</evidence>
<dbReference type="Proteomes" id="UP001499930">
    <property type="component" value="Unassembled WGS sequence"/>
</dbReference>
<proteinExistence type="predicted"/>